<protein>
    <submittedName>
        <fullName evidence="2">DUF992 domain-containing protein</fullName>
    </submittedName>
</protein>
<dbReference type="OrthoDB" id="7362478at2"/>
<feature type="signal peptide" evidence="1">
    <location>
        <begin position="1"/>
        <end position="23"/>
    </location>
</feature>
<dbReference type="RefSeq" id="WP_133284373.1">
    <property type="nucleotide sequence ID" value="NZ_SMSI01000002.1"/>
</dbReference>
<reference evidence="2 3" key="1">
    <citation type="journal article" date="2013" name="Int. J. Syst. Evol. Microbiol.">
        <title>Hoeflea suaedae sp. nov., an endophytic bacterium isolated from the root of the halophyte Suaeda maritima.</title>
        <authorList>
            <person name="Chung E.J."/>
            <person name="Park J.A."/>
            <person name="Pramanik P."/>
            <person name="Bibi F."/>
            <person name="Jeon C.O."/>
            <person name="Chung Y.R."/>
        </authorList>
    </citation>
    <scope>NUCLEOTIDE SEQUENCE [LARGE SCALE GENOMIC DNA]</scope>
    <source>
        <strain evidence="2 3">YC6898</strain>
    </source>
</reference>
<name>A0A4V3A6Z6_9HYPH</name>
<accession>A0A4V3A6Z6</accession>
<feature type="chain" id="PRO_5020623582" evidence="1">
    <location>
        <begin position="24"/>
        <end position="163"/>
    </location>
</feature>
<dbReference type="EMBL" id="SMSI01000002">
    <property type="protein sequence ID" value="TDH35672.1"/>
    <property type="molecule type" value="Genomic_DNA"/>
</dbReference>
<evidence type="ECO:0000313" key="2">
    <source>
        <dbReference type="EMBL" id="TDH35672.1"/>
    </source>
</evidence>
<dbReference type="Pfam" id="PF06186">
    <property type="entry name" value="DUF992"/>
    <property type="match status" value="1"/>
</dbReference>
<dbReference type="InterPro" id="IPR009333">
    <property type="entry name" value="DUF992"/>
</dbReference>
<keyword evidence="1" id="KW-0732">Signal</keyword>
<evidence type="ECO:0000256" key="1">
    <source>
        <dbReference type="SAM" id="SignalP"/>
    </source>
</evidence>
<evidence type="ECO:0000313" key="3">
    <source>
        <dbReference type="Proteomes" id="UP000295131"/>
    </source>
</evidence>
<sequence length="163" mass="16030">MKTILPAILALGTALSAATPALAVQDVDTVKLGVLNCTVEGGTGWVFGSSKDLACTYAPADGSAEEVYVGTINKFGIDVGVTGKALMSWAVVAPADSAYASGQLAGDYVGASAEATFAAGLGANVLVGNSDSSIALQPVSIQAQEGVNVAAGIAELKLVGVQG</sequence>
<dbReference type="AlphaFoldDB" id="A0A4V3A6Z6"/>
<comment type="caution">
    <text evidence="2">The sequence shown here is derived from an EMBL/GenBank/DDBJ whole genome shotgun (WGS) entry which is preliminary data.</text>
</comment>
<dbReference type="Proteomes" id="UP000295131">
    <property type="component" value="Unassembled WGS sequence"/>
</dbReference>
<gene>
    <name evidence="2" type="ORF">E2A64_10040</name>
</gene>
<organism evidence="2 3">
    <name type="scientific">Pseudohoeflea suaedae</name>
    <dbReference type="NCBI Taxonomy" id="877384"/>
    <lineage>
        <taxon>Bacteria</taxon>
        <taxon>Pseudomonadati</taxon>
        <taxon>Pseudomonadota</taxon>
        <taxon>Alphaproteobacteria</taxon>
        <taxon>Hyphomicrobiales</taxon>
        <taxon>Rhizobiaceae</taxon>
        <taxon>Pseudohoeflea</taxon>
    </lineage>
</organism>
<keyword evidence="3" id="KW-1185">Reference proteome</keyword>
<proteinExistence type="predicted"/>